<accession>G3IYD3</accession>
<dbReference type="InterPro" id="IPR007358">
    <property type="entry name" value="Nucleoid_associated_NdpA"/>
</dbReference>
<dbReference type="Pfam" id="PF04245">
    <property type="entry name" value="NA37"/>
    <property type="match status" value="1"/>
</dbReference>
<proteinExistence type="predicted"/>
<reference evidence="1 2" key="1">
    <citation type="submission" date="2011-06" db="EMBL/GenBank/DDBJ databases">
        <title>Genomic sequence of Methylobacter tundripaludum SV96.</title>
        <authorList>
            <consortium name="US DOE Joint Genome Institute"/>
            <person name="Lucas S."/>
            <person name="Han J."/>
            <person name="Lapidus A."/>
            <person name="Cheng J.-F."/>
            <person name="Goodwin L."/>
            <person name="Pitluck S."/>
            <person name="Held B."/>
            <person name="Detter J.C."/>
            <person name="Han C."/>
            <person name="Tapia R."/>
            <person name="Land M."/>
            <person name="Hauser L."/>
            <person name="Kyrpides N."/>
            <person name="Ivanova N."/>
            <person name="Ovchinnikova G."/>
            <person name="Pagani I."/>
            <person name="Klotz M.G."/>
            <person name="Dispirito A.A."/>
            <person name="Murrell J.C."/>
            <person name="Dunfield P."/>
            <person name="Kalyuzhnaya M.G."/>
            <person name="Svenning M."/>
            <person name="Trotsenko Y.A."/>
            <person name="Stein L.Y."/>
            <person name="Woyke T."/>
        </authorList>
    </citation>
    <scope>NUCLEOTIDE SEQUENCE [LARGE SCALE GENOMIC DNA]</scope>
    <source>
        <strain evidence="2">ATCC BAA-1195 / DSM 17260 / SV96</strain>
    </source>
</reference>
<dbReference type="Proteomes" id="UP000004664">
    <property type="component" value="Unassembled WGS sequence"/>
</dbReference>
<protein>
    <recommendedName>
        <fullName evidence="3">Nucleoid-associated protein</fullName>
    </recommendedName>
</protein>
<evidence type="ECO:0000313" key="1">
    <source>
        <dbReference type="EMBL" id="EGW21155.1"/>
    </source>
</evidence>
<dbReference type="OrthoDB" id="9153118at2"/>
<dbReference type="STRING" id="697282.Mettu_4315"/>
<keyword evidence="2" id="KW-1185">Reference proteome</keyword>
<evidence type="ECO:0008006" key="3">
    <source>
        <dbReference type="Google" id="ProtNLM"/>
    </source>
</evidence>
<name>G3IYD3_METTV</name>
<dbReference type="HOGENOM" id="CLU_068639_0_0_6"/>
<dbReference type="GO" id="GO:0009295">
    <property type="term" value="C:nucleoid"/>
    <property type="evidence" value="ECO:0007669"/>
    <property type="project" value="InterPro"/>
</dbReference>
<dbReference type="RefSeq" id="WP_006893641.1">
    <property type="nucleotide sequence ID" value="NZ_JH109153.1"/>
</dbReference>
<dbReference type="AlphaFoldDB" id="G3IYD3"/>
<dbReference type="eggNOG" id="COG3081">
    <property type="taxonomic scope" value="Bacteria"/>
</dbReference>
<sequence>MIDISSAEIAKIIVHRVGNRIREEGYSLSNQEVKRTKDIDDTFLRHYLAPLVRSNDIYGFYHESDIGLNAVYHFTNQVFAEPSSFSEQSQNIAKHLYSASTHPKISSGELIIIFFTGLIVDGVTCDALGIYRIEMKDSYLDVDDDSGAFQLIERTGISLEKMQKGALVLSTDNRVFAIDSLSQKTKYWMESFLKITPQSTPKACAKIGGALLKAISSKISDPNAALELGNRISKSIEESETISLGVIKEISADYVDEDAFGEILSNLQGKSGFDLADNLQLDSPTFAKYTKNVTKQTRIAEGITLVTSANSSISKIDIQNTENGLVATIAIEIMGN</sequence>
<evidence type="ECO:0000313" key="2">
    <source>
        <dbReference type="Proteomes" id="UP000004664"/>
    </source>
</evidence>
<dbReference type="EMBL" id="JH109153">
    <property type="protein sequence ID" value="EGW21155.1"/>
    <property type="molecule type" value="Genomic_DNA"/>
</dbReference>
<organism evidence="1 2">
    <name type="scientific">Methylobacter tundripaludum (strain ATCC BAA-1195 / DSM 17260 / SV96)</name>
    <dbReference type="NCBI Taxonomy" id="697282"/>
    <lineage>
        <taxon>Bacteria</taxon>
        <taxon>Pseudomonadati</taxon>
        <taxon>Pseudomonadota</taxon>
        <taxon>Gammaproteobacteria</taxon>
        <taxon>Methylococcales</taxon>
        <taxon>Methylococcaceae</taxon>
        <taxon>Methylobacter</taxon>
    </lineage>
</organism>
<gene>
    <name evidence="1" type="ORF">Mettu_4315</name>
</gene>